<evidence type="ECO:0000313" key="6">
    <source>
        <dbReference type="RefSeq" id="XP_008223351.2"/>
    </source>
</evidence>
<protein>
    <submittedName>
        <fullName evidence="6">Probable pectinesterase/pectinesterase inhibitor 47</fullName>
    </submittedName>
</protein>
<reference evidence="5" key="1">
    <citation type="journal article" date="2012" name="Nat. Commun.">
        <title>The genome of Prunus mume.</title>
        <authorList>
            <person name="Zhang Q."/>
            <person name="Chen W."/>
            <person name="Sun L."/>
            <person name="Zhao F."/>
            <person name="Huang B."/>
            <person name="Yang W."/>
            <person name="Tao Y."/>
            <person name="Wang J."/>
            <person name="Yuan Z."/>
            <person name="Fan G."/>
            <person name="Xing Z."/>
            <person name="Han C."/>
            <person name="Pan H."/>
            <person name="Zhong X."/>
            <person name="Shi W."/>
            <person name="Liang X."/>
            <person name="Du D."/>
            <person name="Sun F."/>
            <person name="Xu Z."/>
            <person name="Hao R."/>
            <person name="Lv T."/>
            <person name="Lv Y."/>
            <person name="Zheng Z."/>
            <person name="Sun M."/>
            <person name="Luo L."/>
            <person name="Cai M."/>
            <person name="Gao Y."/>
            <person name="Wang J."/>
            <person name="Yin Y."/>
            <person name="Xu X."/>
            <person name="Cheng T."/>
            <person name="Wang J."/>
        </authorList>
    </citation>
    <scope>NUCLEOTIDE SEQUENCE [LARGE SCALE GENOMIC DNA]</scope>
</reference>
<gene>
    <name evidence="6" type="primary">LOC103323161</name>
</gene>
<feature type="compositionally biased region" description="Basic and acidic residues" evidence="3">
    <location>
        <begin position="129"/>
        <end position="138"/>
    </location>
</feature>
<evidence type="ECO:0000256" key="2">
    <source>
        <dbReference type="ARBA" id="ARBA00038471"/>
    </source>
</evidence>
<organism evidence="5 6">
    <name type="scientific">Prunus mume</name>
    <name type="common">Japanese apricot</name>
    <name type="synonym">Armeniaca mume</name>
    <dbReference type="NCBI Taxonomy" id="102107"/>
    <lineage>
        <taxon>Eukaryota</taxon>
        <taxon>Viridiplantae</taxon>
        <taxon>Streptophyta</taxon>
        <taxon>Embryophyta</taxon>
        <taxon>Tracheophyta</taxon>
        <taxon>Spermatophyta</taxon>
        <taxon>Magnoliopsida</taxon>
        <taxon>eudicotyledons</taxon>
        <taxon>Gunneridae</taxon>
        <taxon>Pentapetalae</taxon>
        <taxon>rosids</taxon>
        <taxon>fabids</taxon>
        <taxon>Rosales</taxon>
        <taxon>Rosaceae</taxon>
        <taxon>Amygdaloideae</taxon>
        <taxon>Amygdaleae</taxon>
        <taxon>Prunus</taxon>
    </lineage>
</organism>
<dbReference type="CDD" id="cd15800">
    <property type="entry name" value="PMEI-like_2"/>
    <property type="match status" value="1"/>
</dbReference>
<dbReference type="InterPro" id="IPR006501">
    <property type="entry name" value="Pectinesterase_inhib_dom"/>
</dbReference>
<dbReference type="SUPFAM" id="SSF101148">
    <property type="entry name" value="Plant invertase/pectin methylesterase inhibitor"/>
    <property type="match status" value="1"/>
</dbReference>
<accession>A0ABM0NDX4</accession>
<evidence type="ECO:0000313" key="5">
    <source>
        <dbReference type="Proteomes" id="UP000694861"/>
    </source>
</evidence>
<feature type="compositionally biased region" description="Low complexity" evidence="3">
    <location>
        <begin position="114"/>
        <end position="128"/>
    </location>
</feature>
<evidence type="ECO:0000256" key="1">
    <source>
        <dbReference type="ARBA" id="ARBA00022729"/>
    </source>
</evidence>
<dbReference type="NCBIfam" id="TIGR01614">
    <property type="entry name" value="PME_inhib"/>
    <property type="match status" value="1"/>
</dbReference>
<evidence type="ECO:0000256" key="3">
    <source>
        <dbReference type="SAM" id="MobiDB-lite"/>
    </source>
</evidence>
<feature type="domain" description="Pectinesterase inhibitor" evidence="4">
    <location>
        <begin position="157"/>
        <end position="301"/>
    </location>
</feature>
<sequence length="306" mass="32811">MFFSFSFSHPANNSETTMEPKYHTQSPLIILFFFLFCFNFAQAVCKPRNLNLRYLTIPSTSPNSPSNSQPAMSPTKPQPGQFFPSWRPTGPPPSRTASAPYPSSQPPEKPPPAGNSISPSSSSTSFLRHPSDNPKDSPRSNLFTQSTYPKSASSFVPPNPAIQQICKNTDYPDICVSSVAPFLPLVPKLDPVAVLEMTIKAATTHAKLSLAAASKLVLMNNIARGTAAALSDCKDMYGDALDGLQSAMDAIQSRDIGTINSMLSGVVTDAVTCGDGFEGENSPLGDYDDKLHKMASNCLAIASLIK</sequence>
<dbReference type="InterPro" id="IPR051955">
    <property type="entry name" value="PME_Inhibitor"/>
</dbReference>
<evidence type="ECO:0000259" key="4">
    <source>
        <dbReference type="SMART" id="SM00856"/>
    </source>
</evidence>
<reference evidence="6" key="2">
    <citation type="submission" date="2025-08" db="UniProtKB">
        <authorList>
            <consortium name="RefSeq"/>
        </authorList>
    </citation>
    <scope>IDENTIFICATION</scope>
</reference>
<proteinExistence type="inferred from homology"/>
<dbReference type="Gene3D" id="1.20.140.40">
    <property type="entry name" value="Invertase/pectin methylesterase inhibitor family protein"/>
    <property type="match status" value="1"/>
</dbReference>
<feature type="compositionally biased region" description="Polar residues" evidence="3">
    <location>
        <begin position="139"/>
        <end position="155"/>
    </location>
</feature>
<dbReference type="Pfam" id="PF04043">
    <property type="entry name" value="PMEI"/>
    <property type="match status" value="1"/>
</dbReference>
<keyword evidence="5" id="KW-1185">Reference proteome</keyword>
<name>A0ABM0NDX4_PRUMU</name>
<dbReference type="PANTHER" id="PTHR31080:SF68">
    <property type="entry name" value="PLANT INVERTASE_PECTIN METHYLESTERASE INHIBITOR SUPERFAMILY PROTEIN"/>
    <property type="match status" value="1"/>
</dbReference>
<dbReference type="RefSeq" id="XP_008223351.2">
    <property type="nucleotide sequence ID" value="XM_008225129.2"/>
</dbReference>
<dbReference type="SMART" id="SM00856">
    <property type="entry name" value="PMEI"/>
    <property type="match status" value="1"/>
</dbReference>
<feature type="compositionally biased region" description="Pro residues" evidence="3">
    <location>
        <begin position="103"/>
        <end position="113"/>
    </location>
</feature>
<comment type="similarity">
    <text evidence="2">Belongs to the PMEI family.</text>
</comment>
<feature type="region of interest" description="Disordered" evidence="3">
    <location>
        <begin position="60"/>
        <end position="155"/>
    </location>
</feature>
<dbReference type="PANTHER" id="PTHR31080">
    <property type="entry name" value="PECTINESTERASE INHIBITOR-LIKE"/>
    <property type="match status" value="1"/>
</dbReference>
<feature type="compositionally biased region" description="Low complexity" evidence="3">
    <location>
        <begin position="60"/>
        <end position="74"/>
    </location>
</feature>
<keyword evidence="1" id="KW-0732">Signal</keyword>
<dbReference type="Proteomes" id="UP000694861">
    <property type="component" value="Linkage group LG2"/>
</dbReference>
<dbReference type="InterPro" id="IPR035513">
    <property type="entry name" value="Invertase/methylesterase_inhib"/>
</dbReference>
<dbReference type="GeneID" id="103323161"/>